<proteinExistence type="predicted"/>
<dbReference type="ExpressionAtlas" id="M1AY77">
    <property type="expression patterns" value="baseline"/>
</dbReference>
<dbReference type="Gramene" id="PGSC0003DMT400032860">
    <property type="protein sequence ID" value="PGSC0003DMT400032860"/>
    <property type="gene ID" value="PGSC0003DMG400012623"/>
</dbReference>
<dbReference type="Proteomes" id="UP000011115">
    <property type="component" value="Unassembled WGS sequence"/>
</dbReference>
<organism evidence="1 2">
    <name type="scientific">Solanum tuberosum</name>
    <name type="common">Potato</name>
    <dbReference type="NCBI Taxonomy" id="4113"/>
    <lineage>
        <taxon>Eukaryota</taxon>
        <taxon>Viridiplantae</taxon>
        <taxon>Streptophyta</taxon>
        <taxon>Embryophyta</taxon>
        <taxon>Tracheophyta</taxon>
        <taxon>Spermatophyta</taxon>
        <taxon>Magnoliopsida</taxon>
        <taxon>eudicotyledons</taxon>
        <taxon>Gunneridae</taxon>
        <taxon>Pentapetalae</taxon>
        <taxon>asterids</taxon>
        <taxon>lamiids</taxon>
        <taxon>Solanales</taxon>
        <taxon>Solanaceae</taxon>
        <taxon>Solanoideae</taxon>
        <taxon>Solaneae</taxon>
        <taxon>Solanum</taxon>
    </lineage>
</organism>
<dbReference type="EnsemblPlants" id="PGSC0003DMT400032861">
    <property type="protein sequence ID" value="PGSC0003DMT400032861"/>
    <property type="gene ID" value="PGSC0003DMG400012623"/>
</dbReference>
<reference evidence="2" key="1">
    <citation type="journal article" date="2011" name="Nature">
        <title>Genome sequence and analysis of the tuber crop potato.</title>
        <authorList>
            <consortium name="The Potato Genome Sequencing Consortium"/>
        </authorList>
    </citation>
    <scope>NUCLEOTIDE SEQUENCE [LARGE SCALE GENOMIC DNA]</scope>
    <source>
        <strain evidence="2">cv. DM1-3 516 R44</strain>
    </source>
</reference>
<dbReference type="EnsemblPlants" id="PGSC0003DMT400032860">
    <property type="protein sequence ID" value="PGSC0003DMT400032860"/>
    <property type="gene ID" value="PGSC0003DMG400012623"/>
</dbReference>
<sequence>MTRRLIAVQHQHKRPGMTMHMDNLTLISKKPGKEGFAVSEIKQDVSVAVNYESLRPSGIAAQVCQVGE</sequence>
<evidence type="ECO:0000313" key="2">
    <source>
        <dbReference type="Proteomes" id="UP000011115"/>
    </source>
</evidence>
<name>M1AY77_SOLTU</name>
<accession>M1AY77</accession>
<evidence type="ECO:0000313" key="1">
    <source>
        <dbReference type="EnsemblPlants" id="PGSC0003DMT400032860"/>
    </source>
</evidence>
<protein>
    <submittedName>
        <fullName evidence="1">NOI</fullName>
    </submittedName>
</protein>
<dbReference type="Gramene" id="PGSC0003DMT400032861">
    <property type="protein sequence ID" value="PGSC0003DMT400032861"/>
    <property type="gene ID" value="PGSC0003DMG400012623"/>
</dbReference>
<dbReference type="HOGENOM" id="CLU_2798938_0_0_1"/>
<keyword evidence="2" id="KW-1185">Reference proteome</keyword>
<reference evidence="1" key="2">
    <citation type="submission" date="2015-06" db="UniProtKB">
        <authorList>
            <consortium name="EnsemblPlants"/>
        </authorList>
    </citation>
    <scope>IDENTIFICATION</scope>
    <source>
        <strain evidence="1">DM1-3 516 R44</strain>
    </source>
</reference>
<dbReference type="AlphaFoldDB" id="M1AY77"/>